<dbReference type="AlphaFoldDB" id="A0A7W9YBP7"/>
<dbReference type="PROSITE" id="PS50883">
    <property type="entry name" value="EAL"/>
    <property type="match status" value="1"/>
</dbReference>
<sequence length="793" mass="87258">MSDRLNSDCIYKCFEIFLLNSATQNPWAELLEHLSGVVSKSFSRRKNSRLIFVPIIAIGIAAALLAVVATLWAGVESDLAALERQKELVTTKLADQVNQVAADVAVIANGYASLLPGSVPGSKSSDYGEVRRFGETITAVFGMEQMLLVDRQGDLILDGDAAIARRYQWVRPLLADFFERVRDDRLRTTAGRQDNGSPVASRAEILRLEGRASITSISPVNFSGPDGTIEPQAQYFLIAFRFLDGIVLDELSREMGLKGARYARTLDATDGEVAFQVEASATGDPIGVIIWTPDLPGSRVIEKLTPYLCAAIAVIGGLFWLLVRRLNRSWKELRRSEQHAKELALLDVLTRLPNRDLFARRLDECSASTSSDIGIVVGFIDLDRFKAVNDSFGHAVGDELIIEAAARMNEVLHGRGTLARLGGDEFAVLLMLQQQDIAFHADVFEKIISEIRRPFSLRQSEITAYIGCSIGIASSTGRHCPPEELLRRADVALYQAKAKGRGCLVVYHAEIETAQRERERLVDELRTELSRIGAASLRNSDMGASSRPALEVHFQTIHRAGDESKVSGAEALVRWRHPRLGLLSPDRFIPLAESTGLIDELGEFILKQACLIGRSRLPNKTIAVNVSPRQLRNSRFADSVLAILRRAEFAPSCLELELTETALVDNPEQAKETLSQLRGEGVKIALDDFGTGYSSLSHLIHFGIDRIKIDRSFVRLLDTQSNGAAVAAAVTSLARNLGIETTAEGVETKGQRDFLVAIGCNDLQGFLFSRPVIAEELKAHEHETQVSRPTHEF</sequence>
<dbReference type="Gene3D" id="3.30.70.270">
    <property type="match status" value="1"/>
</dbReference>
<feature type="domain" description="EAL" evidence="3">
    <location>
        <begin position="534"/>
        <end position="785"/>
    </location>
</feature>
<evidence type="ECO:0000256" key="1">
    <source>
        <dbReference type="SAM" id="Coils"/>
    </source>
</evidence>
<dbReference type="Pfam" id="PF00990">
    <property type="entry name" value="GGDEF"/>
    <property type="match status" value="1"/>
</dbReference>
<dbReference type="Proteomes" id="UP000547879">
    <property type="component" value="Unassembled WGS sequence"/>
</dbReference>
<dbReference type="CDD" id="cd01949">
    <property type="entry name" value="GGDEF"/>
    <property type="match status" value="1"/>
</dbReference>
<dbReference type="CDD" id="cd01948">
    <property type="entry name" value="EAL"/>
    <property type="match status" value="1"/>
</dbReference>
<dbReference type="InterPro" id="IPR029787">
    <property type="entry name" value="Nucleotide_cyclase"/>
</dbReference>
<dbReference type="SMART" id="SM00267">
    <property type="entry name" value="GGDEF"/>
    <property type="match status" value="1"/>
</dbReference>
<keyword evidence="2" id="KW-0812">Transmembrane</keyword>
<reference evidence="5 6" key="1">
    <citation type="submission" date="2020-08" db="EMBL/GenBank/DDBJ databases">
        <title>Genomic Encyclopedia of Type Strains, Phase IV (KMG-IV): sequencing the most valuable type-strain genomes for metagenomic binning, comparative biology and taxonomic classification.</title>
        <authorList>
            <person name="Goeker M."/>
        </authorList>
    </citation>
    <scope>NUCLEOTIDE SEQUENCE [LARGE SCALE GENOMIC DNA]</scope>
    <source>
        <strain evidence="5 6">DSM 100734</strain>
    </source>
</reference>
<dbReference type="SUPFAM" id="SSF55073">
    <property type="entry name" value="Nucleotide cyclase"/>
    <property type="match status" value="1"/>
</dbReference>
<dbReference type="SMART" id="SM00052">
    <property type="entry name" value="EAL"/>
    <property type="match status" value="1"/>
</dbReference>
<dbReference type="InterPro" id="IPR035919">
    <property type="entry name" value="EAL_sf"/>
</dbReference>
<dbReference type="SUPFAM" id="SSF141868">
    <property type="entry name" value="EAL domain-like"/>
    <property type="match status" value="1"/>
</dbReference>
<dbReference type="PANTHER" id="PTHR44757:SF2">
    <property type="entry name" value="BIOFILM ARCHITECTURE MAINTENANCE PROTEIN MBAA"/>
    <property type="match status" value="1"/>
</dbReference>
<dbReference type="Gene3D" id="3.20.20.450">
    <property type="entry name" value="EAL domain"/>
    <property type="match status" value="1"/>
</dbReference>
<comment type="caution">
    <text evidence="5">The sequence shown here is derived from an EMBL/GenBank/DDBJ whole genome shotgun (WGS) entry which is preliminary data.</text>
</comment>
<dbReference type="InterPro" id="IPR052155">
    <property type="entry name" value="Biofilm_reg_signaling"/>
</dbReference>
<evidence type="ECO:0000259" key="4">
    <source>
        <dbReference type="PROSITE" id="PS50887"/>
    </source>
</evidence>
<dbReference type="RefSeq" id="WP_183997029.1">
    <property type="nucleotide sequence ID" value="NZ_BMHW01000011.1"/>
</dbReference>
<evidence type="ECO:0000313" key="6">
    <source>
        <dbReference type="Proteomes" id="UP000547879"/>
    </source>
</evidence>
<dbReference type="InterPro" id="IPR043128">
    <property type="entry name" value="Rev_trsase/Diguanyl_cyclase"/>
</dbReference>
<accession>A0A7W9YBP7</accession>
<name>A0A7W9YBP7_9HYPH</name>
<feature type="coiled-coil region" evidence="1">
    <location>
        <begin position="504"/>
        <end position="531"/>
    </location>
</feature>
<gene>
    <name evidence="5" type="ORF">HNQ72_005477</name>
</gene>
<keyword evidence="6" id="KW-1185">Reference proteome</keyword>
<keyword evidence="2" id="KW-0472">Membrane</keyword>
<dbReference type="Pfam" id="PF00563">
    <property type="entry name" value="EAL"/>
    <property type="match status" value="1"/>
</dbReference>
<organism evidence="5 6">
    <name type="scientific">Rhizobium wenxiniae</name>
    <dbReference type="NCBI Taxonomy" id="1737357"/>
    <lineage>
        <taxon>Bacteria</taxon>
        <taxon>Pseudomonadati</taxon>
        <taxon>Pseudomonadota</taxon>
        <taxon>Alphaproteobacteria</taxon>
        <taxon>Hyphomicrobiales</taxon>
        <taxon>Rhizobiaceae</taxon>
        <taxon>Rhizobium/Agrobacterium group</taxon>
        <taxon>Rhizobium</taxon>
    </lineage>
</organism>
<dbReference type="EMBL" id="JACHEG010000010">
    <property type="protein sequence ID" value="MBB6165629.1"/>
    <property type="molecule type" value="Genomic_DNA"/>
</dbReference>
<keyword evidence="1" id="KW-0175">Coiled coil</keyword>
<dbReference type="PANTHER" id="PTHR44757">
    <property type="entry name" value="DIGUANYLATE CYCLASE DGCP"/>
    <property type="match status" value="1"/>
</dbReference>
<evidence type="ECO:0000259" key="3">
    <source>
        <dbReference type="PROSITE" id="PS50883"/>
    </source>
</evidence>
<feature type="domain" description="GGDEF" evidence="4">
    <location>
        <begin position="373"/>
        <end position="509"/>
    </location>
</feature>
<dbReference type="InterPro" id="IPR000160">
    <property type="entry name" value="GGDEF_dom"/>
</dbReference>
<evidence type="ECO:0000313" key="5">
    <source>
        <dbReference type="EMBL" id="MBB6165629.1"/>
    </source>
</evidence>
<evidence type="ECO:0000256" key="2">
    <source>
        <dbReference type="SAM" id="Phobius"/>
    </source>
</evidence>
<dbReference type="NCBIfam" id="TIGR00254">
    <property type="entry name" value="GGDEF"/>
    <property type="match status" value="1"/>
</dbReference>
<proteinExistence type="predicted"/>
<dbReference type="InterPro" id="IPR001633">
    <property type="entry name" value="EAL_dom"/>
</dbReference>
<keyword evidence="2" id="KW-1133">Transmembrane helix</keyword>
<dbReference type="PROSITE" id="PS50887">
    <property type="entry name" value="GGDEF"/>
    <property type="match status" value="1"/>
</dbReference>
<protein>
    <submittedName>
        <fullName evidence="5">Diguanylate cyclase (GGDEF)-like protein</fullName>
    </submittedName>
</protein>
<feature type="transmembrane region" description="Helical" evidence="2">
    <location>
        <begin position="50"/>
        <end position="75"/>
    </location>
</feature>